<sequence length="490" mass="52929">MFPLALTMRNPSASGLVVPLQATTSFLRFCITFFTLLWSSQQLVSFSARAQETNQQDLQALYDVMYSINYEWDWRTLYTDPCTGGPQGIVCEADSVTGVYYVTQMEFGIISSVDNIVPCSYNATIPPSIAMLRRLDSLFFYTCFVNQTLSIPNEITQLGPSLRLLSFSGNSALVGPIPAGVGNLTKLQRLVLSQNGLQGNIPEELSNLSSLLQLDLSGNKLTGSVPGSLSSLSKLVILDLRYNQLSGELPAALITRGFFSLQRMAMSFNQLQGNIPDAFTQLGLSSLTFLDLSFNNFSGVLPPSLGSSLTNLEDLFVSSNSGMQGLIPSSLGNLVNLVRLDLSSSNYSGAIPGSIFKNLVNLRYLGLSNNRLSGSIPPELGTDLPDLFTLDLENNVLSGAVPFAPSFLQRMGRNLMVSGNPGLCYTSVVEIKFPLQLAPCPANSSSSSVAPDSNNSAAAAPMSSRRSQTGISSWVFFVSILYWILDLTLL</sequence>
<dbReference type="InterPro" id="IPR032675">
    <property type="entry name" value="LRR_dom_sf"/>
</dbReference>
<name>A0ABP0TRH2_9BRYO</name>
<dbReference type="InterPro" id="IPR050994">
    <property type="entry name" value="At_inactive_RLKs"/>
</dbReference>
<accession>A0ABP0TRH2</accession>
<dbReference type="Pfam" id="PF13855">
    <property type="entry name" value="LRR_8"/>
    <property type="match status" value="2"/>
</dbReference>
<proteinExistence type="predicted"/>
<dbReference type="SMART" id="SM00369">
    <property type="entry name" value="LRR_TYP"/>
    <property type="match status" value="5"/>
</dbReference>
<evidence type="ECO:0008006" key="5">
    <source>
        <dbReference type="Google" id="ProtNLM"/>
    </source>
</evidence>
<dbReference type="Proteomes" id="UP001497512">
    <property type="component" value="Chromosome 14"/>
</dbReference>
<dbReference type="PRINTS" id="PR00019">
    <property type="entry name" value="LEURICHRPT"/>
</dbReference>
<protein>
    <recommendedName>
        <fullName evidence="5">Leucine-rich repeat receptor-like protein kinase</fullName>
    </recommendedName>
</protein>
<dbReference type="PANTHER" id="PTHR48010:SF5">
    <property type="entry name" value="PROTEIN TOO MANY MOUTHS"/>
    <property type="match status" value="1"/>
</dbReference>
<evidence type="ECO:0000313" key="3">
    <source>
        <dbReference type="EMBL" id="CAK9203247.1"/>
    </source>
</evidence>
<dbReference type="Pfam" id="PF00560">
    <property type="entry name" value="LRR_1"/>
    <property type="match status" value="1"/>
</dbReference>
<keyword evidence="4" id="KW-1185">Reference proteome</keyword>
<dbReference type="Gene3D" id="3.80.10.10">
    <property type="entry name" value="Ribonuclease Inhibitor"/>
    <property type="match status" value="2"/>
</dbReference>
<organism evidence="3 4">
    <name type="scientific">Sphagnum troendelagicum</name>
    <dbReference type="NCBI Taxonomy" id="128251"/>
    <lineage>
        <taxon>Eukaryota</taxon>
        <taxon>Viridiplantae</taxon>
        <taxon>Streptophyta</taxon>
        <taxon>Embryophyta</taxon>
        <taxon>Bryophyta</taxon>
        <taxon>Sphagnophytina</taxon>
        <taxon>Sphagnopsida</taxon>
        <taxon>Sphagnales</taxon>
        <taxon>Sphagnaceae</taxon>
        <taxon>Sphagnum</taxon>
    </lineage>
</organism>
<evidence type="ECO:0000313" key="4">
    <source>
        <dbReference type="Proteomes" id="UP001497512"/>
    </source>
</evidence>
<dbReference type="InterPro" id="IPR003591">
    <property type="entry name" value="Leu-rich_rpt_typical-subtyp"/>
</dbReference>
<dbReference type="EMBL" id="OZ019906">
    <property type="protein sequence ID" value="CAK9203247.1"/>
    <property type="molecule type" value="Genomic_DNA"/>
</dbReference>
<gene>
    <name evidence="3" type="ORF">CSSPTR1EN2_LOCUS6791</name>
</gene>
<keyword evidence="2" id="KW-0677">Repeat</keyword>
<dbReference type="PROSITE" id="PS51450">
    <property type="entry name" value="LRR"/>
    <property type="match status" value="1"/>
</dbReference>
<dbReference type="PANTHER" id="PTHR48010">
    <property type="entry name" value="OS05G0588300 PROTEIN"/>
    <property type="match status" value="1"/>
</dbReference>
<evidence type="ECO:0000256" key="2">
    <source>
        <dbReference type="ARBA" id="ARBA00022737"/>
    </source>
</evidence>
<reference evidence="3" key="1">
    <citation type="submission" date="2024-02" db="EMBL/GenBank/DDBJ databases">
        <authorList>
            <consortium name="ELIXIR-Norway"/>
            <consortium name="Elixir Norway"/>
        </authorList>
    </citation>
    <scope>NUCLEOTIDE SEQUENCE</scope>
</reference>
<dbReference type="InterPro" id="IPR001611">
    <property type="entry name" value="Leu-rich_rpt"/>
</dbReference>
<evidence type="ECO:0000256" key="1">
    <source>
        <dbReference type="ARBA" id="ARBA00022614"/>
    </source>
</evidence>
<keyword evidence="1" id="KW-0433">Leucine-rich repeat</keyword>
<dbReference type="SUPFAM" id="SSF52058">
    <property type="entry name" value="L domain-like"/>
    <property type="match status" value="1"/>
</dbReference>